<name>A0A0T5P1K0_9RHOB</name>
<reference evidence="2 4" key="1">
    <citation type="submission" date="2015-04" db="EMBL/GenBank/DDBJ databases">
        <title>The draft genome sequence of Roseovarius indicus B108T.</title>
        <authorList>
            <person name="Li G."/>
            <person name="Lai Q."/>
            <person name="Shao Z."/>
            <person name="Yan P."/>
        </authorList>
    </citation>
    <scope>NUCLEOTIDE SEQUENCE [LARGE SCALE GENOMIC DNA]</scope>
    <source>
        <strain evidence="2 4">B108</strain>
    </source>
</reference>
<accession>A0A0T5P1K0</accession>
<dbReference type="OrthoDB" id="9809421at2"/>
<dbReference type="RefSeq" id="WP_057821051.1">
    <property type="nucleotide sequence ID" value="NZ_CP031598.1"/>
</dbReference>
<dbReference type="Pfam" id="PF01936">
    <property type="entry name" value="NYN"/>
    <property type="match status" value="1"/>
</dbReference>
<gene>
    <name evidence="3" type="ORF">RIdsm_01113</name>
    <name evidence="2" type="ORF">XM52_25915</name>
</gene>
<feature type="domain" description="NYN" evidence="1">
    <location>
        <begin position="4"/>
        <end position="159"/>
    </location>
</feature>
<keyword evidence="4" id="KW-1185">Reference proteome</keyword>
<dbReference type="STRING" id="540747.SAMN04488031_106215"/>
<dbReference type="EMBL" id="CP031598">
    <property type="protein sequence ID" value="QEW25327.1"/>
    <property type="molecule type" value="Genomic_DNA"/>
</dbReference>
<sequence>MAQVAVYIDGGHLIDAVRGMGASLDMDMMALAKGLAGDDEVAAVHFYYCPFPEHPYPTKHRNEKAVMAKFEAQGVHVHACRTQIVGSIFVERGMEAALAAQMIPDAVAGRFDKALLVSRRVDFAAIVDAVRETGKTVEIASVEYETDPGNPLGKACDGYGKIDRARILEVRKGGPKPAF</sequence>
<dbReference type="Proteomes" id="UP000051401">
    <property type="component" value="Unassembled WGS sequence"/>
</dbReference>
<proteinExistence type="predicted"/>
<dbReference type="AlphaFoldDB" id="A0A0T5P1K0"/>
<reference evidence="3 5" key="2">
    <citation type="submission" date="2018-08" db="EMBL/GenBank/DDBJ databases">
        <title>Genetic Globetrotter - A new plasmid hitch-hiking vast phylogenetic and geographic distances.</title>
        <authorList>
            <person name="Vollmers J."/>
            <person name="Petersen J."/>
        </authorList>
    </citation>
    <scope>NUCLEOTIDE SEQUENCE [LARGE SCALE GENOMIC DNA]</scope>
    <source>
        <strain evidence="3 5">DSM 26383</strain>
    </source>
</reference>
<evidence type="ECO:0000313" key="4">
    <source>
        <dbReference type="Proteomes" id="UP000051401"/>
    </source>
</evidence>
<protein>
    <submittedName>
        <fullName evidence="3">NYN domain protein</fullName>
    </submittedName>
</protein>
<evidence type="ECO:0000259" key="1">
    <source>
        <dbReference type="Pfam" id="PF01936"/>
    </source>
</evidence>
<dbReference type="KEGG" id="rid:RIdsm_01113"/>
<evidence type="ECO:0000313" key="3">
    <source>
        <dbReference type="EMBL" id="QEW25327.1"/>
    </source>
</evidence>
<dbReference type="Proteomes" id="UP000325785">
    <property type="component" value="Chromosome"/>
</dbReference>
<dbReference type="GO" id="GO:0004540">
    <property type="term" value="F:RNA nuclease activity"/>
    <property type="evidence" value="ECO:0007669"/>
    <property type="project" value="InterPro"/>
</dbReference>
<dbReference type="Gene3D" id="3.40.50.1010">
    <property type="entry name" value="5'-nuclease"/>
    <property type="match status" value="1"/>
</dbReference>
<dbReference type="PATRIC" id="fig|540747.5.peg.3543"/>
<dbReference type="EMBL" id="LAXI01000029">
    <property type="protein sequence ID" value="KRS15013.1"/>
    <property type="molecule type" value="Genomic_DNA"/>
</dbReference>
<evidence type="ECO:0000313" key="5">
    <source>
        <dbReference type="Proteomes" id="UP000325785"/>
    </source>
</evidence>
<organism evidence="2 4">
    <name type="scientific">Roseovarius indicus</name>
    <dbReference type="NCBI Taxonomy" id="540747"/>
    <lineage>
        <taxon>Bacteria</taxon>
        <taxon>Pseudomonadati</taxon>
        <taxon>Pseudomonadota</taxon>
        <taxon>Alphaproteobacteria</taxon>
        <taxon>Rhodobacterales</taxon>
        <taxon>Roseobacteraceae</taxon>
        <taxon>Roseovarius</taxon>
    </lineage>
</organism>
<dbReference type="InterPro" id="IPR021139">
    <property type="entry name" value="NYN"/>
</dbReference>
<evidence type="ECO:0000313" key="2">
    <source>
        <dbReference type="EMBL" id="KRS15013.1"/>
    </source>
</evidence>